<reference evidence="5 6" key="1">
    <citation type="submission" date="2016-04" db="EMBL/GenBank/DDBJ databases">
        <title>A degradative enzymes factory behind the ericoid mycorrhizal symbiosis.</title>
        <authorList>
            <consortium name="DOE Joint Genome Institute"/>
            <person name="Martino E."/>
            <person name="Morin E."/>
            <person name="Grelet G."/>
            <person name="Kuo A."/>
            <person name="Kohler A."/>
            <person name="Daghino S."/>
            <person name="Barry K."/>
            <person name="Choi C."/>
            <person name="Cichocki N."/>
            <person name="Clum A."/>
            <person name="Copeland A."/>
            <person name="Hainaut M."/>
            <person name="Haridas S."/>
            <person name="Labutti K."/>
            <person name="Lindquist E."/>
            <person name="Lipzen A."/>
            <person name="Khouja H.-R."/>
            <person name="Murat C."/>
            <person name="Ohm R."/>
            <person name="Olson A."/>
            <person name="Spatafora J."/>
            <person name="Veneault-Fourrey C."/>
            <person name="Henrissat B."/>
            <person name="Grigoriev I."/>
            <person name="Martin F."/>
            <person name="Perotto S."/>
        </authorList>
    </citation>
    <scope>NUCLEOTIDE SEQUENCE [LARGE SCALE GENOMIC DNA]</scope>
    <source>
        <strain evidence="5 6">E</strain>
    </source>
</reference>
<dbReference type="InterPro" id="IPR035979">
    <property type="entry name" value="RBD_domain_sf"/>
</dbReference>
<dbReference type="Gene3D" id="3.30.70.330">
    <property type="match status" value="1"/>
</dbReference>
<keyword evidence="1" id="KW-0597">Phosphoprotein</keyword>
<dbReference type="SMART" id="SM00360">
    <property type="entry name" value="RRM"/>
    <property type="match status" value="1"/>
</dbReference>
<gene>
    <name evidence="5" type="ORF">K444DRAFT_670440</name>
</gene>
<dbReference type="GO" id="GO:0003723">
    <property type="term" value="F:RNA binding"/>
    <property type="evidence" value="ECO:0007669"/>
    <property type="project" value="UniProtKB-UniRule"/>
</dbReference>
<dbReference type="PANTHER" id="PTHR38886">
    <property type="entry name" value="SESA DOMAIN-CONTAINING PROTEIN"/>
    <property type="match status" value="1"/>
</dbReference>
<dbReference type="InParanoid" id="A0A2J6SJ89"/>
<dbReference type="InterPro" id="IPR031348">
    <property type="entry name" value="PigL_N"/>
</dbReference>
<dbReference type="OrthoDB" id="3045089at2759"/>
<dbReference type="STRING" id="1095630.A0A2J6SJ89"/>
<dbReference type="InterPro" id="IPR054464">
    <property type="entry name" value="ULD_fung"/>
</dbReference>
<feature type="domain" description="RRM" evidence="4">
    <location>
        <begin position="444"/>
        <end position="521"/>
    </location>
</feature>
<dbReference type="RefSeq" id="XP_024727725.1">
    <property type="nucleotide sequence ID" value="XM_024887625.1"/>
</dbReference>
<proteinExistence type="predicted"/>
<dbReference type="SUPFAM" id="SSF54928">
    <property type="entry name" value="RNA-binding domain, RBD"/>
    <property type="match status" value="1"/>
</dbReference>
<dbReference type="FunFam" id="3.30.70.330:FF:000089">
    <property type="entry name" value="RNA binding protein"/>
    <property type="match status" value="1"/>
</dbReference>
<organism evidence="5 6">
    <name type="scientific">Hyaloscypha bicolor E</name>
    <dbReference type="NCBI Taxonomy" id="1095630"/>
    <lineage>
        <taxon>Eukaryota</taxon>
        <taxon>Fungi</taxon>
        <taxon>Dikarya</taxon>
        <taxon>Ascomycota</taxon>
        <taxon>Pezizomycotina</taxon>
        <taxon>Leotiomycetes</taxon>
        <taxon>Helotiales</taxon>
        <taxon>Hyaloscyphaceae</taxon>
        <taxon>Hyaloscypha</taxon>
        <taxon>Hyaloscypha bicolor</taxon>
    </lineage>
</organism>
<dbReference type="Pfam" id="PF17111">
    <property type="entry name" value="PigL_N"/>
    <property type="match status" value="1"/>
</dbReference>
<dbReference type="Proteomes" id="UP000235371">
    <property type="component" value="Unassembled WGS sequence"/>
</dbReference>
<keyword evidence="6" id="KW-1185">Reference proteome</keyword>
<dbReference type="InterPro" id="IPR012677">
    <property type="entry name" value="Nucleotide-bd_a/b_plait_sf"/>
</dbReference>
<keyword evidence="2 3" id="KW-0694">RNA-binding</keyword>
<evidence type="ECO:0000256" key="1">
    <source>
        <dbReference type="ARBA" id="ARBA00022553"/>
    </source>
</evidence>
<dbReference type="EMBL" id="KZ613913">
    <property type="protein sequence ID" value="PMD50821.1"/>
    <property type="molecule type" value="Genomic_DNA"/>
</dbReference>
<dbReference type="InterPro" id="IPR000504">
    <property type="entry name" value="RRM_dom"/>
</dbReference>
<evidence type="ECO:0000313" key="6">
    <source>
        <dbReference type="Proteomes" id="UP000235371"/>
    </source>
</evidence>
<dbReference type="GeneID" id="36595701"/>
<protein>
    <recommendedName>
        <fullName evidence="4">RRM domain-containing protein</fullName>
    </recommendedName>
</protein>
<accession>A0A2J6SJ89</accession>
<sequence length="543" mass="60961">MSVGFGFSTGDFIAALQLVSTVIDALRDSGDSSAEYRALISQLLTLENALLKVKRIDVDEEQHAEVIALRQAACQCQNTIDTFWEKIKKYQPSLRAGGSSSRVRDGWFKIKWALCKKDDVAKFKADLMGHTESIELLLVTLHMGSTRIAGKKQEESNRTLAGRVQDSYFGYMQKMSVILEQMSSGVQQGKYLIEMTSNVIQTNVKIFQIVLNLQNIITRIPRQIDRQQPVYLIDAVGRHTPFHLEFITGAESLRSVLQFNFKNIGSGATKIDNGEFAIQDSASKMDVDLSSAWESCFCPGQRYDMSIIFTSREASIQSCPKCHENNGDKYEDEDIECRKCSMIYRRSHSQPALPTFPMGTVQPLADGEYDPEEVLNRLDLSPRRRKRPYDEDEEVALFRRVRIKTSIVTMTDSRPPVNYQLECQGDQGHSFPPVNPADQNPPCNTLYVGNLPIDAAADELTALFSKQRGYKRLAFRTKQNGPMCFAEFEDVSFATKALHELYGHPLHNSIKSGIRLSFSKNPLGIHSEQSMASSGPPNIPGVM</sequence>
<dbReference type="AlphaFoldDB" id="A0A2J6SJ89"/>
<evidence type="ECO:0000256" key="3">
    <source>
        <dbReference type="PROSITE-ProRule" id="PRU00176"/>
    </source>
</evidence>
<dbReference type="Pfam" id="PF22893">
    <property type="entry name" value="ULD_2"/>
    <property type="match status" value="1"/>
</dbReference>
<evidence type="ECO:0000313" key="5">
    <source>
        <dbReference type="EMBL" id="PMD50821.1"/>
    </source>
</evidence>
<dbReference type="PROSITE" id="PS50102">
    <property type="entry name" value="RRM"/>
    <property type="match status" value="1"/>
</dbReference>
<evidence type="ECO:0000256" key="2">
    <source>
        <dbReference type="ARBA" id="ARBA00022884"/>
    </source>
</evidence>
<name>A0A2J6SJ89_9HELO</name>
<evidence type="ECO:0000259" key="4">
    <source>
        <dbReference type="PROSITE" id="PS50102"/>
    </source>
</evidence>
<dbReference type="PANTHER" id="PTHR38886:SF1">
    <property type="entry name" value="NACHT-NTPASE AND P-LOOP NTPASES N-TERMINAL DOMAIN-CONTAINING PROTEIN"/>
    <property type="match status" value="1"/>
</dbReference>
<dbReference type="Pfam" id="PF00076">
    <property type="entry name" value="RRM_1"/>
    <property type="match status" value="1"/>
</dbReference>